<dbReference type="PROSITE" id="PS50850">
    <property type="entry name" value="MFS"/>
    <property type="match status" value="1"/>
</dbReference>
<reference evidence="8 9" key="2">
    <citation type="journal article" date="2010" name="Stand. Genomic Sci.">
        <title>Complete genome sequence of Kribbella flavida type strain (IFO 14399).</title>
        <authorList>
            <person name="Pukall R."/>
            <person name="Lapidus A."/>
            <person name="Glavina Del Rio T."/>
            <person name="Copeland A."/>
            <person name="Tice H."/>
            <person name="Cheng J.-F."/>
            <person name="Lucas S."/>
            <person name="Chen F."/>
            <person name="Nolan M."/>
            <person name="LaButti K."/>
            <person name="Pati A."/>
            <person name="Ivanova N."/>
            <person name="Mavrommatis K."/>
            <person name="Mikhailova N."/>
            <person name="Pitluck S."/>
            <person name="Bruce D."/>
            <person name="Goodwin L."/>
            <person name="Land M."/>
            <person name="Hauser L."/>
            <person name="Chang Y.-J."/>
            <person name="Jeffries C.D."/>
            <person name="Chen A."/>
            <person name="Palaniappan K."/>
            <person name="Chain P."/>
            <person name="Rohde M."/>
            <person name="Goeker M."/>
            <person name="Bristow J."/>
            <person name="Eisen J.A."/>
            <person name="Markowitz V."/>
            <person name="Hugenholtz P."/>
            <person name="Kyrpides N.C."/>
            <person name="Klenk H.-P."/>
            <person name="Brettin T."/>
        </authorList>
    </citation>
    <scope>NUCLEOTIDE SEQUENCE [LARGE SCALE GENOMIC DNA]</scope>
    <source>
        <strain evidence="9">DSM 17836 / JCM 10339 / NBRC 14399</strain>
    </source>
</reference>
<dbReference type="STRING" id="479435.Kfla_0377"/>
<dbReference type="InterPro" id="IPR050189">
    <property type="entry name" value="MFS_Efflux_Transporters"/>
</dbReference>
<evidence type="ECO:0000313" key="8">
    <source>
        <dbReference type="EMBL" id="ADB29501.1"/>
    </source>
</evidence>
<dbReference type="InterPro" id="IPR011701">
    <property type="entry name" value="MFS"/>
</dbReference>
<feature type="transmembrane region" description="Helical" evidence="6">
    <location>
        <begin position="108"/>
        <end position="131"/>
    </location>
</feature>
<dbReference type="eggNOG" id="COG2814">
    <property type="taxonomic scope" value="Bacteria"/>
</dbReference>
<dbReference type="Gene3D" id="1.20.1250.20">
    <property type="entry name" value="MFS general substrate transporter like domains"/>
    <property type="match status" value="2"/>
</dbReference>
<dbReference type="CDD" id="cd17324">
    <property type="entry name" value="MFS_NepI_like"/>
    <property type="match status" value="1"/>
</dbReference>
<dbReference type="GO" id="GO:0005886">
    <property type="term" value="C:plasma membrane"/>
    <property type="evidence" value="ECO:0007669"/>
    <property type="project" value="UniProtKB-SubCell"/>
</dbReference>
<feature type="transmembrane region" description="Helical" evidence="6">
    <location>
        <begin position="20"/>
        <end position="44"/>
    </location>
</feature>
<feature type="transmembrane region" description="Helical" evidence="6">
    <location>
        <begin position="370"/>
        <end position="390"/>
    </location>
</feature>
<evidence type="ECO:0000256" key="2">
    <source>
        <dbReference type="ARBA" id="ARBA00022475"/>
    </source>
</evidence>
<accession>D2PUI3</accession>
<protein>
    <submittedName>
        <fullName evidence="8">Major facilitator superfamily MFS_1</fullName>
    </submittedName>
</protein>
<dbReference type="HOGENOM" id="CLU_001265_61_2_11"/>
<dbReference type="OrthoDB" id="9814237at2"/>
<keyword evidence="5 6" id="KW-0472">Membrane</keyword>
<comment type="subcellular location">
    <subcellularLocation>
        <location evidence="1">Cell membrane</location>
        <topology evidence="1">Multi-pass membrane protein</topology>
    </subcellularLocation>
</comment>
<sequence>MRQTSTRSGALSRSGTNLALASLFVGMFVLGSGELLVVGLLHLIAVDLQVSIPAAGVLVTAYALGLAAGGPVLTALTIKVNKRTILIGAIALVVVLTLIPVLTGSFGLFVAVRAAIGALHGLFVAVGFVLAMSIVPPERMGRAISVVVSGLFVSTALGVPLGTLVGQLLGWRGSFTAVAVLGVVALVATLMLIPSMPSSGGGAASQARYAFAPRVLAALVVNVVAFAAVFSALTYIVPFLQDVTGISGALISLFLLAYGAATATGSFAGGRFADQDAARTLIVGAIGVAASLLVLYLAGSIAVLVALALLTFGLFAMGMVPSMQYRVVSLAGPGGQLASSLPASAANVGIAFGAYAGGVAIGAFTASAAVITGLVIAVVAIPIAWAASFLKPPTTATALTSDPA</sequence>
<feature type="transmembrane region" description="Helical" evidence="6">
    <location>
        <begin position="277"/>
        <end position="295"/>
    </location>
</feature>
<dbReference type="EMBL" id="CP001736">
    <property type="protein sequence ID" value="ADB29501.1"/>
    <property type="molecule type" value="Genomic_DNA"/>
</dbReference>
<dbReference type="InterPro" id="IPR036259">
    <property type="entry name" value="MFS_trans_sf"/>
</dbReference>
<dbReference type="PANTHER" id="PTHR43124:SF3">
    <property type="entry name" value="CHLORAMPHENICOL EFFLUX PUMP RV0191"/>
    <property type="match status" value="1"/>
</dbReference>
<gene>
    <name evidence="8" type="ordered locus">Kfla_0377</name>
</gene>
<feature type="transmembrane region" description="Helical" evidence="6">
    <location>
        <begin position="143"/>
        <end position="169"/>
    </location>
</feature>
<keyword evidence="3 6" id="KW-0812">Transmembrane</keyword>
<dbReference type="AlphaFoldDB" id="D2PUI3"/>
<feature type="transmembrane region" description="Helical" evidence="6">
    <location>
        <begin position="215"/>
        <end position="237"/>
    </location>
</feature>
<proteinExistence type="predicted"/>
<dbReference type="KEGG" id="kfl:Kfla_0377"/>
<dbReference type="GO" id="GO:0022857">
    <property type="term" value="F:transmembrane transporter activity"/>
    <property type="evidence" value="ECO:0007669"/>
    <property type="project" value="InterPro"/>
</dbReference>
<evidence type="ECO:0000256" key="1">
    <source>
        <dbReference type="ARBA" id="ARBA00004651"/>
    </source>
</evidence>
<evidence type="ECO:0000313" key="9">
    <source>
        <dbReference type="Proteomes" id="UP000007967"/>
    </source>
</evidence>
<keyword evidence="2" id="KW-1003">Cell membrane</keyword>
<feature type="domain" description="Major facilitator superfamily (MFS) profile" evidence="7">
    <location>
        <begin position="19"/>
        <end position="395"/>
    </location>
</feature>
<feature type="transmembrane region" description="Helical" evidence="6">
    <location>
        <begin position="175"/>
        <end position="194"/>
    </location>
</feature>
<organism evidence="8 9">
    <name type="scientific">Kribbella flavida (strain DSM 17836 / JCM 10339 / NBRC 14399)</name>
    <dbReference type="NCBI Taxonomy" id="479435"/>
    <lineage>
        <taxon>Bacteria</taxon>
        <taxon>Bacillati</taxon>
        <taxon>Actinomycetota</taxon>
        <taxon>Actinomycetes</taxon>
        <taxon>Propionibacteriales</taxon>
        <taxon>Kribbellaceae</taxon>
        <taxon>Kribbella</taxon>
    </lineage>
</organism>
<name>D2PUI3_KRIFD</name>
<feature type="transmembrane region" description="Helical" evidence="6">
    <location>
        <begin position="341"/>
        <end position="364"/>
    </location>
</feature>
<feature type="transmembrane region" description="Helical" evidence="6">
    <location>
        <begin position="50"/>
        <end position="73"/>
    </location>
</feature>
<dbReference type="Proteomes" id="UP000007967">
    <property type="component" value="Chromosome"/>
</dbReference>
<dbReference type="InterPro" id="IPR020846">
    <property type="entry name" value="MFS_dom"/>
</dbReference>
<feature type="transmembrane region" description="Helical" evidence="6">
    <location>
        <begin position="85"/>
        <end position="102"/>
    </location>
</feature>
<reference evidence="9" key="1">
    <citation type="submission" date="2009-09" db="EMBL/GenBank/DDBJ databases">
        <title>The complete genome of Kribbella flavida DSM 17836.</title>
        <authorList>
            <consortium name="US DOE Joint Genome Institute (JGI-PGF)"/>
            <person name="Lucas S."/>
            <person name="Copeland A."/>
            <person name="Lapidus A."/>
            <person name="Glavina del Rio T."/>
            <person name="Dalin E."/>
            <person name="Tice H."/>
            <person name="Bruce D."/>
            <person name="Goodwin L."/>
            <person name="Pitluck S."/>
            <person name="Kyrpides N."/>
            <person name="Mavromatis K."/>
            <person name="Ivanova N."/>
            <person name="Saunders E."/>
            <person name="Brettin T."/>
            <person name="Detter J.C."/>
            <person name="Han C."/>
            <person name="Larimer F."/>
            <person name="Land M."/>
            <person name="Hauser L."/>
            <person name="Markowitz V."/>
            <person name="Cheng J.-F."/>
            <person name="Hugenholtz P."/>
            <person name="Woyke T."/>
            <person name="Wu D."/>
            <person name="Pukall R."/>
            <person name="Klenk H.-P."/>
            <person name="Eisen J.A."/>
        </authorList>
    </citation>
    <scope>NUCLEOTIDE SEQUENCE [LARGE SCALE GENOMIC DNA]</scope>
    <source>
        <strain evidence="9">DSM 17836 / JCM 10339 / NBRC 14399</strain>
    </source>
</reference>
<feature type="transmembrane region" description="Helical" evidence="6">
    <location>
        <begin position="243"/>
        <end position="265"/>
    </location>
</feature>
<evidence type="ECO:0000256" key="4">
    <source>
        <dbReference type="ARBA" id="ARBA00022989"/>
    </source>
</evidence>
<keyword evidence="4 6" id="KW-1133">Transmembrane helix</keyword>
<evidence type="ECO:0000256" key="3">
    <source>
        <dbReference type="ARBA" id="ARBA00022692"/>
    </source>
</evidence>
<dbReference type="Pfam" id="PF07690">
    <property type="entry name" value="MFS_1"/>
    <property type="match status" value="1"/>
</dbReference>
<dbReference type="PANTHER" id="PTHR43124">
    <property type="entry name" value="PURINE EFFLUX PUMP PBUE"/>
    <property type="match status" value="1"/>
</dbReference>
<evidence type="ECO:0000259" key="7">
    <source>
        <dbReference type="PROSITE" id="PS50850"/>
    </source>
</evidence>
<keyword evidence="9" id="KW-1185">Reference proteome</keyword>
<dbReference type="RefSeq" id="WP_012918058.1">
    <property type="nucleotide sequence ID" value="NC_013729.1"/>
</dbReference>
<evidence type="ECO:0000256" key="5">
    <source>
        <dbReference type="ARBA" id="ARBA00023136"/>
    </source>
</evidence>
<evidence type="ECO:0000256" key="6">
    <source>
        <dbReference type="SAM" id="Phobius"/>
    </source>
</evidence>
<dbReference type="SUPFAM" id="SSF103473">
    <property type="entry name" value="MFS general substrate transporter"/>
    <property type="match status" value="1"/>
</dbReference>